<feature type="compositionally biased region" description="Polar residues" evidence="10">
    <location>
        <begin position="410"/>
        <end position="419"/>
    </location>
</feature>
<feature type="compositionally biased region" description="Low complexity" evidence="10">
    <location>
        <begin position="125"/>
        <end position="138"/>
    </location>
</feature>
<keyword evidence="5" id="KW-0445">Lipid transport</keyword>
<evidence type="ECO:0000256" key="9">
    <source>
        <dbReference type="HAMAP-Rule" id="MF_03104"/>
    </source>
</evidence>
<keyword evidence="7 9" id="KW-0496">Mitochondrion</keyword>
<evidence type="ECO:0000256" key="8">
    <source>
        <dbReference type="ARBA" id="ARBA00023136"/>
    </source>
</evidence>
<dbReference type="GO" id="GO:0005789">
    <property type="term" value="C:endoplasmic reticulum membrane"/>
    <property type="evidence" value="ECO:0007669"/>
    <property type="project" value="UniProtKB-SubCell"/>
</dbReference>
<dbReference type="GO" id="GO:0008289">
    <property type="term" value="F:lipid binding"/>
    <property type="evidence" value="ECO:0007669"/>
    <property type="project" value="UniProtKB-KW"/>
</dbReference>
<evidence type="ECO:0000256" key="4">
    <source>
        <dbReference type="ARBA" id="ARBA00022824"/>
    </source>
</evidence>
<keyword evidence="4 9" id="KW-0256">Endoplasmic reticulum</keyword>
<proteinExistence type="inferred from homology"/>
<accession>A0AAN6GAW7</accession>
<dbReference type="Proteomes" id="UP001176521">
    <property type="component" value="Unassembled WGS sequence"/>
</dbReference>
<dbReference type="AlphaFoldDB" id="A0AAN6GAW7"/>
<dbReference type="InterPro" id="IPR031468">
    <property type="entry name" value="SMP_LBD"/>
</dbReference>
<feature type="compositionally biased region" description="Pro residues" evidence="10">
    <location>
        <begin position="385"/>
        <end position="401"/>
    </location>
</feature>
<feature type="compositionally biased region" description="Acidic residues" evidence="10">
    <location>
        <begin position="308"/>
        <end position="327"/>
    </location>
</feature>
<feature type="domain" description="SMP-LTD" evidence="11">
    <location>
        <begin position="1"/>
        <end position="514"/>
    </location>
</feature>
<evidence type="ECO:0000256" key="7">
    <source>
        <dbReference type="ARBA" id="ARBA00023128"/>
    </source>
</evidence>
<evidence type="ECO:0000259" key="11">
    <source>
        <dbReference type="PROSITE" id="PS51847"/>
    </source>
</evidence>
<evidence type="ECO:0000313" key="13">
    <source>
        <dbReference type="Proteomes" id="UP001176521"/>
    </source>
</evidence>
<dbReference type="GO" id="GO:1990456">
    <property type="term" value="P:mitochondrion-endoplasmic reticulum membrane tethering"/>
    <property type="evidence" value="ECO:0007669"/>
    <property type="project" value="TreeGrafter"/>
</dbReference>
<sequence length="519" mass="55214">MSVELDWTLLDASLSQTLLTAINRAFAAAKRPAFVGELTASALDFGTEPPGVDLVHLGDIDTLFLDRTDNARASLAAAAVPVPAPAPAPAPALGPSASAGLAQPQHPLPPPRARRPQHHKPPPDSVLGSPLGSGSMLGIGYASGLHTPRGPHHHHHGHGHGHHGHHGSSTYLPQAAIIAAAMRAQALDREAARAIPAPPTRQPSVTDVRTRLPVSGFPSPLDEIDDPTRPPPPGNSATAPPSLQIHLRTRWRSTTVRCHIHTSLVINVPSPSFMSLDVNISLVGLVFNGVLILAIEGEKRKMHISIMEQEDEDEDEDDEDEDGDESGSQDGQGHASNGMSQSQQLPARLGRSFTTADLSLSLSPPPANGDISLHSANGDTRASSPLPPPQKPRPLLPPDPELSPLASRTPLPSTDPQASPLNNQAPRPPPPPFRSQSAHPYLLSSSTASFFPHPLPATPGARLLPSLTLESSVGEQDKHVLRNVGKVEKFVQDMVRKVIEDQLLYPNFKTVDLKKNPKK</sequence>
<keyword evidence="3 9" id="KW-1000">Mitochondrion outer membrane</keyword>
<feature type="region of interest" description="Disordered" evidence="10">
    <location>
        <begin position="307"/>
        <end position="439"/>
    </location>
</feature>
<dbReference type="HAMAP" id="MF_03104">
    <property type="entry name" value="Mdm12"/>
    <property type="match status" value="1"/>
</dbReference>
<evidence type="ECO:0000313" key="12">
    <source>
        <dbReference type="EMBL" id="KAK0531045.1"/>
    </source>
</evidence>
<evidence type="ECO:0000256" key="2">
    <source>
        <dbReference type="ARBA" id="ARBA00022448"/>
    </source>
</evidence>
<evidence type="ECO:0000256" key="1">
    <source>
        <dbReference type="ARBA" id="ARBA00004370"/>
    </source>
</evidence>
<evidence type="ECO:0000256" key="6">
    <source>
        <dbReference type="ARBA" id="ARBA00023121"/>
    </source>
</evidence>
<reference evidence="12" key="1">
    <citation type="journal article" date="2023" name="PhytoFront">
        <title>Draft Genome Resources of Seven Strains of Tilletia horrida, Causal Agent of Kernel Smut of Rice.</title>
        <authorList>
            <person name="Khanal S."/>
            <person name="Antony Babu S."/>
            <person name="Zhou X.G."/>
        </authorList>
    </citation>
    <scope>NUCLEOTIDE SEQUENCE</scope>
    <source>
        <strain evidence="12">TX3</strain>
    </source>
</reference>
<dbReference type="InterPro" id="IPR027532">
    <property type="entry name" value="Mdm12"/>
</dbReference>
<comment type="subcellular location">
    <subcellularLocation>
        <location evidence="1">Membrane</location>
    </subcellularLocation>
    <subcellularLocation>
        <location evidence="9">Mitochondrion outer membrane</location>
        <topology evidence="9">Peripheral membrane protein</topology>
        <orientation evidence="9">Cytoplasmic side</orientation>
    </subcellularLocation>
    <subcellularLocation>
        <location evidence="9">Endoplasmic reticulum membrane</location>
        <topology evidence="9">Peripheral membrane protein</topology>
        <orientation evidence="9">Cytoplasmic side</orientation>
    </subcellularLocation>
    <text evidence="9">The ERMES/MDM complex localizes to a few discrete foci (around 10 per single cell), that represent mitochondria-endoplasmic reticulum junctions. These foci are often found next to mtDNA nucleoids.</text>
</comment>
<feature type="compositionally biased region" description="Basic residues" evidence="10">
    <location>
        <begin position="149"/>
        <end position="166"/>
    </location>
</feature>
<feature type="compositionally biased region" description="Low complexity" evidence="10">
    <location>
        <begin position="93"/>
        <end position="102"/>
    </location>
</feature>
<evidence type="ECO:0000256" key="3">
    <source>
        <dbReference type="ARBA" id="ARBA00022787"/>
    </source>
</evidence>
<dbReference type="GO" id="GO:0045040">
    <property type="term" value="P:protein insertion into mitochondrial outer membrane"/>
    <property type="evidence" value="ECO:0007669"/>
    <property type="project" value="UniProtKB-UniRule"/>
</dbReference>
<feature type="region of interest" description="Disordered" evidence="10">
    <location>
        <begin position="86"/>
        <end position="169"/>
    </location>
</feature>
<comment type="subunit">
    <text evidence="9">Component of the ER-mitochondria encounter structure (ERMES) or MDM complex, composed of MMM1, MDM10, MDM12 and MDM34. A MMM1 homodimer associates with one molecule of MDM12 on each side in a pairwise head-to-tail manner, and the SMP-LTD domains of MMM1 and MDM12 generate a continuous hydrophobic tunnel for phospholipid trafficking.</text>
</comment>
<feature type="compositionally biased region" description="Polar residues" evidence="10">
    <location>
        <begin position="334"/>
        <end position="345"/>
    </location>
</feature>
<keyword evidence="13" id="KW-1185">Reference proteome</keyword>
<evidence type="ECO:0000256" key="10">
    <source>
        <dbReference type="SAM" id="MobiDB-lite"/>
    </source>
</evidence>
<dbReference type="PANTHER" id="PTHR28204:SF1">
    <property type="entry name" value="MITOCHONDRIAL DISTRIBUTION AND MORPHOLOGY PROTEIN 12"/>
    <property type="match status" value="1"/>
</dbReference>
<gene>
    <name evidence="12" type="primary">MDM12_2</name>
    <name evidence="9" type="synonym">MDM12</name>
    <name evidence="12" type="ORF">OC842_003740</name>
</gene>
<comment type="function">
    <text evidence="9">Component of the ERMES/MDM complex, which serves as a molecular tether to connect the endoplasmic reticulum (ER) and mitochondria. Components of this complex are involved in the control of mitochondrial shape and protein biogenesis, and function in nonvesicular lipid trafficking between the ER and mitochondria. MDM12 is required for the interaction of the ER-resident membrane protein MMM1 and the outer mitochondrial membrane-resident beta-barrel protein MDM10. The MDM12-MMM1 subcomplex functions in the major beta-barrel assembly pathway that is responsible for biogenesis of all mitochondrial outer membrane beta-barrel proteins, and acts in a late step after the SAM complex. The MDM10-MDM12-MMM1 subcomplex further acts in the TOM40-specific pathway after the action of the MDM12-MMM1 complex. Essential for establishing and maintaining the structure of mitochondria and maintenance of mtDNA nucleoids.</text>
</comment>
<dbReference type="PROSITE" id="PS51847">
    <property type="entry name" value="SMP"/>
    <property type="match status" value="1"/>
</dbReference>
<keyword evidence="6" id="KW-0446">Lipid-binding</keyword>
<protein>
    <recommendedName>
        <fullName evidence="9">Mitochondrial distribution and morphology protein 12</fullName>
    </recommendedName>
    <alternativeName>
        <fullName evidence="9">Mitochondrial inheritance component MDM12</fullName>
    </alternativeName>
</protein>
<evidence type="ECO:0000256" key="5">
    <source>
        <dbReference type="ARBA" id="ARBA00023055"/>
    </source>
</evidence>
<dbReference type="GO" id="GO:0032865">
    <property type="term" value="C:ERMES complex"/>
    <property type="evidence" value="ECO:0007669"/>
    <property type="project" value="UniProtKB-UniRule"/>
</dbReference>
<name>A0AAN6GAW7_9BASI</name>
<feature type="compositionally biased region" description="Polar residues" evidence="10">
    <location>
        <begin position="352"/>
        <end position="362"/>
    </location>
</feature>
<organism evidence="12 13">
    <name type="scientific">Tilletia horrida</name>
    <dbReference type="NCBI Taxonomy" id="155126"/>
    <lineage>
        <taxon>Eukaryota</taxon>
        <taxon>Fungi</taxon>
        <taxon>Dikarya</taxon>
        <taxon>Basidiomycota</taxon>
        <taxon>Ustilaginomycotina</taxon>
        <taxon>Exobasidiomycetes</taxon>
        <taxon>Tilletiales</taxon>
        <taxon>Tilletiaceae</taxon>
        <taxon>Tilletia</taxon>
    </lineage>
</organism>
<dbReference type="EMBL" id="JAPDMQ010000197">
    <property type="protein sequence ID" value="KAK0531045.1"/>
    <property type="molecule type" value="Genomic_DNA"/>
</dbReference>
<dbReference type="PANTHER" id="PTHR28204">
    <property type="entry name" value="MITOCHONDRIAL DISTRIBUTION AND MORPHOLOGY PROTEIN 12"/>
    <property type="match status" value="1"/>
</dbReference>
<keyword evidence="8 9" id="KW-0472">Membrane</keyword>
<feature type="region of interest" description="Disordered" evidence="10">
    <location>
        <begin position="193"/>
        <end position="242"/>
    </location>
</feature>
<keyword evidence="2" id="KW-0813">Transport</keyword>
<comment type="similarity">
    <text evidence="9">Belongs to the MDM12 family.</text>
</comment>
<comment type="caution">
    <text evidence="12">The sequence shown here is derived from an EMBL/GenBank/DDBJ whole genome shotgun (WGS) entry which is preliminary data.</text>
</comment>
<dbReference type="GO" id="GO:0015914">
    <property type="term" value="P:phospholipid transport"/>
    <property type="evidence" value="ECO:0007669"/>
    <property type="project" value="TreeGrafter"/>
</dbReference>